<keyword evidence="1" id="KW-0732">Signal</keyword>
<comment type="caution">
    <text evidence="2">The sequence shown here is derived from an EMBL/GenBank/DDBJ whole genome shotgun (WGS) entry which is preliminary data.</text>
</comment>
<name>A0A1V5M7L1_UNCT6</name>
<dbReference type="GO" id="GO:0030288">
    <property type="term" value="C:outer membrane-bounded periplasmic space"/>
    <property type="evidence" value="ECO:0007669"/>
    <property type="project" value="TreeGrafter"/>
</dbReference>
<gene>
    <name evidence="2" type="ORF">BWY73_01547</name>
</gene>
<protein>
    <recommendedName>
        <fullName evidence="4">ABC transporter substrate-binding protein</fullName>
    </recommendedName>
</protein>
<dbReference type="PANTHER" id="PTHR30006:SF25">
    <property type="entry name" value="PHOSPHOGLYCERATE TRANSPORT REGULATORY PROTEIN PGTC"/>
    <property type="match status" value="1"/>
</dbReference>
<sequence length="283" mass="31006">MAASAARAGLDPGRAGAEELAEGWRTALNLLKRIGANCRYFTDSASKVPLDVAQGNAAAGMCIDFYGRFQSETVEREEGSKRMRYFTPTGGSSFSADPVGILRGAPDAELARRFVEFLLSPEGQRLWNYRIGTPGGPVKYSLRRLPIRKDAYGEAGRPYRSDPDVNPYLQAGSFVYRPGWTGPMFGLIRLLVRAMCIDTHPELVAAGRAIQAAGGPSACPEAMARLEQLPANAEYPAALRETTAALGEKKNEIAITREWTVFFRENYRQAETLARAAADRRRP</sequence>
<dbReference type="Proteomes" id="UP000485484">
    <property type="component" value="Unassembled WGS sequence"/>
</dbReference>
<dbReference type="SUPFAM" id="SSF53850">
    <property type="entry name" value="Periplasmic binding protein-like II"/>
    <property type="match status" value="1"/>
</dbReference>
<proteinExistence type="predicted"/>
<evidence type="ECO:0008006" key="4">
    <source>
        <dbReference type="Google" id="ProtNLM"/>
    </source>
</evidence>
<dbReference type="Gene3D" id="3.40.190.10">
    <property type="entry name" value="Periplasmic binding protein-like II"/>
    <property type="match status" value="2"/>
</dbReference>
<reference evidence="2 3" key="1">
    <citation type="submission" date="2017-02" db="EMBL/GenBank/DDBJ databases">
        <title>Delving into the versatile metabolic prowess of the omnipresent phylum Bacteroidetes.</title>
        <authorList>
            <person name="Nobu M.K."/>
            <person name="Mei R."/>
            <person name="Narihiro T."/>
            <person name="Kuroda K."/>
            <person name="Liu W.-T."/>
        </authorList>
    </citation>
    <scope>NUCLEOTIDE SEQUENCE [LARGE SCALE GENOMIC DNA]</scope>
    <source>
        <strain evidence="2">ADurb.Bin417</strain>
    </source>
</reference>
<dbReference type="EMBL" id="MWAK01000395">
    <property type="protein sequence ID" value="OPZ89218.1"/>
    <property type="molecule type" value="Genomic_DNA"/>
</dbReference>
<evidence type="ECO:0000256" key="1">
    <source>
        <dbReference type="ARBA" id="ARBA00022729"/>
    </source>
</evidence>
<dbReference type="PANTHER" id="PTHR30006">
    <property type="entry name" value="THIAMINE-BINDING PERIPLASMIC PROTEIN-RELATED"/>
    <property type="match status" value="1"/>
</dbReference>
<dbReference type="AlphaFoldDB" id="A0A1V5M7L1"/>
<evidence type="ECO:0000313" key="3">
    <source>
        <dbReference type="Proteomes" id="UP000485484"/>
    </source>
</evidence>
<dbReference type="Pfam" id="PF13531">
    <property type="entry name" value="SBP_bac_11"/>
    <property type="match status" value="1"/>
</dbReference>
<evidence type="ECO:0000313" key="2">
    <source>
        <dbReference type="EMBL" id="OPZ89218.1"/>
    </source>
</evidence>
<organism evidence="2 3">
    <name type="scientific">candidate division TA06 bacterium ADurb.Bin417</name>
    <dbReference type="NCBI Taxonomy" id="1852828"/>
    <lineage>
        <taxon>Bacteria</taxon>
        <taxon>Bacteria division TA06</taxon>
    </lineage>
</organism>
<accession>A0A1V5M7L1</accession>